<keyword evidence="5 6" id="KW-0472">Membrane</keyword>
<comment type="caution">
    <text evidence="7">The sequence shown here is derived from an EMBL/GenBank/DDBJ whole genome shotgun (WGS) entry which is preliminary data.</text>
</comment>
<gene>
    <name evidence="7" type="ORF">C1SCF055_LOCUS41077</name>
</gene>
<evidence type="ECO:0000313" key="10">
    <source>
        <dbReference type="Proteomes" id="UP001152797"/>
    </source>
</evidence>
<dbReference type="EMBL" id="CAMXCT010006578">
    <property type="protein sequence ID" value="CAI4016325.1"/>
    <property type="molecule type" value="Genomic_DNA"/>
</dbReference>
<proteinExistence type="inferred from homology"/>
<keyword evidence="10" id="KW-1185">Reference proteome</keyword>
<reference evidence="8" key="2">
    <citation type="submission" date="2024-04" db="EMBL/GenBank/DDBJ databases">
        <authorList>
            <person name="Chen Y."/>
            <person name="Shah S."/>
            <person name="Dougan E. K."/>
            <person name="Thang M."/>
            <person name="Chan C."/>
        </authorList>
    </citation>
    <scope>NUCLEOTIDE SEQUENCE [LARGE SCALE GENOMIC DNA]</scope>
</reference>
<dbReference type="Proteomes" id="UP001152797">
    <property type="component" value="Unassembled WGS sequence"/>
</dbReference>
<accession>A0A9P1DU28</accession>
<comment type="similarity">
    <text evidence="2">Belongs to the CDC50/LEM3 family.</text>
</comment>
<name>A0A9P1DU28_9DINO</name>
<evidence type="ECO:0000256" key="1">
    <source>
        <dbReference type="ARBA" id="ARBA00004141"/>
    </source>
</evidence>
<evidence type="ECO:0000256" key="4">
    <source>
        <dbReference type="ARBA" id="ARBA00022989"/>
    </source>
</evidence>
<protein>
    <submittedName>
        <fullName evidence="9">ALA-interacting subunit 3 (AtALIS3)</fullName>
    </submittedName>
</protein>
<dbReference type="Gene3D" id="1.25.10.10">
    <property type="entry name" value="Leucine-rich Repeat Variant"/>
    <property type="match status" value="2"/>
</dbReference>
<reference evidence="7" key="1">
    <citation type="submission" date="2022-10" db="EMBL/GenBank/DDBJ databases">
        <authorList>
            <person name="Chen Y."/>
            <person name="Dougan E. K."/>
            <person name="Chan C."/>
            <person name="Rhodes N."/>
            <person name="Thang M."/>
        </authorList>
    </citation>
    <scope>NUCLEOTIDE SEQUENCE</scope>
</reference>
<dbReference type="AlphaFoldDB" id="A0A9P1DU28"/>
<dbReference type="GO" id="GO:0005794">
    <property type="term" value="C:Golgi apparatus"/>
    <property type="evidence" value="ECO:0007669"/>
    <property type="project" value="TreeGrafter"/>
</dbReference>
<dbReference type="PANTHER" id="PTHR10926:SF0">
    <property type="entry name" value="CDC50, ISOFORM A"/>
    <property type="match status" value="1"/>
</dbReference>
<dbReference type="InterPro" id="IPR016024">
    <property type="entry name" value="ARM-type_fold"/>
</dbReference>
<feature type="transmembrane region" description="Helical" evidence="6">
    <location>
        <begin position="629"/>
        <end position="652"/>
    </location>
</feature>
<evidence type="ECO:0000256" key="5">
    <source>
        <dbReference type="ARBA" id="ARBA00023136"/>
    </source>
</evidence>
<keyword evidence="3 6" id="KW-0812">Transmembrane</keyword>
<dbReference type="InterPro" id="IPR005045">
    <property type="entry name" value="CDC50/LEM3_fam"/>
</dbReference>
<dbReference type="PANTHER" id="PTHR10926">
    <property type="entry name" value="CELL CYCLE CONTROL PROTEIN 50"/>
    <property type="match status" value="1"/>
</dbReference>
<evidence type="ECO:0000313" key="8">
    <source>
        <dbReference type="EMBL" id="CAL1169700.1"/>
    </source>
</evidence>
<keyword evidence="4 6" id="KW-1133">Transmembrane helix</keyword>
<sequence>MPEFRWKRAKVDLTTDSAVCPIQTLLKPGCALAPLIQWLSDLLESPYDWHFLHAASSSLHHLKSQMQKCAARFKDDMRKWDVTRLSAEAAKDAPDGDRILFLGSTMGHSLRMAQELLTTLQLCIGKDRVVGWRQKKGGSIGWSRVAENLTNVQIFGENREDKWSPELIDRGVLGQVVTLMERYPDSPQVQKSCCALLWALDLPLNHALLQKCCFLLVDALQACPQEDVQKYAILAIHRLQRRHDFWLFSVETVHAVLQAMQNPSSRLQEVGLKALGCLIQHVPSEDDADGMLLAALMKAASCLSQSKPQLLNVVWHGIVKRLERGDCVDEFLKHKGLKKICKTLHHFQGHDPHSRGGLLRITLSKAWKIVCKEAAEQVMELHVENILGALERDQVRYSVMNNYCIAFGHLAQQSDSWQEWLFSNGVVRVIVRYMEALKDEDENLGCNESKLDKGLSSCSFALSNLYPCQKHSLRAIRLILWAMKRSKEEAIALNGAMFLSKLSATDVAKATALDACETLAAAMAARDTGKMQLEGCRALLNLFQSQPNKARLAAVSGVSMILNAIEQFPESMRIKTEGQKLLASMSEDIAAVALAPELRLVQLPNSSLRLKRWIQRRLRSTQPIPSPGVILTIYVTVGCAFLLIGVVLHFTYQAVVELRHDYTDEIVDQNGVVSFEITVDRDMEKPIWVFYELSGFHQNHRLYVDSRDDSQLMSPDYARSQKPQACHPKIETAGRGTDYPCGLVASTVFNDTFHVAHESPDGSFSRLEVDSRAPSIAWTGDLKRFVNLDPEAPSWQNPSLQNQHTLNMWLLSYFPPVTCQQVMLGPSNPLVPVKVATRMDNTDGPPREVPDCTGYTGSSPSCNFTMAGQSGQSFECSAPSYEKKIVEEPNKTTQKNM</sequence>
<evidence type="ECO:0000256" key="6">
    <source>
        <dbReference type="SAM" id="Phobius"/>
    </source>
</evidence>
<dbReference type="GO" id="GO:0005886">
    <property type="term" value="C:plasma membrane"/>
    <property type="evidence" value="ECO:0007669"/>
    <property type="project" value="TreeGrafter"/>
</dbReference>
<comment type="subcellular location">
    <subcellularLocation>
        <location evidence="1">Membrane</location>
        <topology evidence="1">Multi-pass membrane protein</topology>
    </subcellularLocation>
</comment>
<evidence type="ECO:0000313" key="7">
    <source>
        <dbReference type="EMBL" id="CAI4016325.1"/>
    </source>
</evidence>
<dbReference type="GO" id="GO:0005783">
    <property type="term" value="C:endoplasmic reticulum"/>
    <property type="evidence" value="ECO:0007669"/>
    <property type="project" value="TreeGrafter"/>
</dbReference>
<dbReference type="SUPFAM" id="SSF48371">
    <property type="entry name" value="ARM repeat"/>
    <property type="match status" value="1"/>
</dbReference>
<dbReference type="EMBL" id="CAMXCT020006578">
    <property type="protein sequence ID" value="CAL1169700.1"/>
    <property type="molecule type" value="Genomic_DNA"/>
</dbReference>
<dbReference type="EMBL" id="CAMXCT030006578">
    <property type="protein sequence ID" value="CAL4803637.1"/>
    <property type="molecule type" value="Genomic_DNA"/>
</dbReference>
<dbReference type="Pfam" id="PF03381">
    <property type="entry name" value="CDC50"/>
    <property type="match status" value="1"/>
</dbReference>
<organism evidence="7">
    <name type="scientific">Cladocopium goreaui</name>
    <dbReference type="NCBI Taxonomy" id="2562237"/>
    <lineage>
        <taxon>Eukaryota</taxon>
        <taxon>Sar</taxon>
        <taxon>Alveolata</taxon>
        <taxon>Dinophyceae</taxon>
        <taxon>Suessiales</taxon>
        <taxon>Symbiodiniaceae</taxon>
        <taxon>Cladocopium</taxon>
    </lineage>
</organism>
<evidence type="ECO:0000256" key="3">
    <source>
        <dbReference type="ARBA" id="ARBA00022692"/>
    </source>
</evidence>
<evidence type="ECO:0000256" key="2">
    <source>
        <dbReference type="ARBA" id="ARBA00009457"/>
    </source>
</evidence>
<dbReference type="OrthoDB" id="340608at2759"/>
<dbReference type="InterPro" id="IPR011989">
    <property type="entry name" value="ARM-like"/>
</dbReference>
<evidence type="ECO:0000313" key="9">
    <source>
        <dbReference type="EMBL" id="CAL4803637.1"/>
    </source>
</evidence>